<keyword evidence="2" id="KW-0472">Membrane</keyword>
<dbReference type="InterPro" id="IPR000719">
    <property type="entry name" value="Prot_kinase_dom"/>
</dbReference>
<dbReference type="Pfam" id="PF07714">
    <property type="entry name" value="PK_Tyr_Ser-Thr"/>
    <property type="match status" value="1"/>
</dbReference>
<proteinExistence type="predicted"/>
<evidence type="ECO:0000313" key="5">
    <source>
        <dbReference type="EMBL" id="CAI9779320.1"/>
    </source>
</evidence>
<dbReference type="Proteomes" id="UP000834106">
    <property type="component" value="Chromosome 16"/>
</dbReference>
<evidence type="ECO:0000313" key="6">
    <source>
        <dbReference type="Proteomes" id="UP000834106"/>
    </source>
</evidence>
<keyword evidence="2" id="KW-1003">Cell membrane</keyword>
<dbReference type="AlphaFoldDB" id="A0AAD2E9A4"/>
<dbReference type="EMBL" id="OU503051">
    <property type="protein sequence ID" value="CAI9779320.1"/>
    <property type="molecule type" value="Genomic_DNA"/>
</dbReference>
<dbReference type="InterPro" id="IPR001245">
    <property type="entry name" value="Ser-Thr/Tyr_kinase_cat_dom"/>
</dbReference>
<dbReference type="PANTHER" id="PTHR45621">
    <property type="entry name" value="OS01G0588500 PROTEIN-RELATED"/>
    <property type="match status" value="1"/>
</dbReference>
<dbReference type="Gene3D" id="3.30.200.20">
    <property type="entry name" value="Phosphorylase Kinase, domain 1"/>
    <property type="match status" value="1"/>
</dbReference>
<dbReference type="InterPro" id="IPR011009">
    <property type="entry name" value="Kinase-like_dom_sf"/>
</dbReference>
<evidence type="ECO:0000259" key="4">
    <source>
        <dbReference type="PROSITE" id="PS50011"/>
    </source>
</evidence>
<evidence type="ECO:0000256" key="2">
    <source>
        <dbReference type="ARBA" id="ARBA00022475"/>
    </source>
</evidence>
<feature type="domain" description="Protein kinase" evidence="4">
    <location>
        <begin position="104"/>
        <end position="369"/>
    </location>
</feature>
<dbReference type="PROSITE" id="PS50011">
    <property type="entry name" value="PROTEIN_KINASE_DOM"/>
    <property type="match status" value="1"/>
</dbReference>
<protein>
    <recommendedName>
        <fullName evidence="4">Protein kinase domain-containing protein</fullName>
    </recommendedName>
</protein>
<dbReference type="GO" id="GO:0005524">
    <property type="term" value="F:ATP binding"/>
    <property type="evidence" value="ECO:0007669"/>
    <property type="project" value="InterPro"/>
</dbReference>
<comment type="subcellular location">
    <subcellularLocation>
        <location evidence="1">Cell membrane</location>
    </subcellularLocation>
</comment>
<dbReference type="Gene3D" id="1.10.510.10">
    <property type="entry name" value="Transferase(Phosphotransferase) domain 1"/>
    <property type="match status" value="1"/>
</dbReference>
<reference evidence="5" key="1">
    <citation type="submission" date="2023-05" db="EMBL/GenBank/DDBJ databases">
        <authorList>
            <person name="Huff M."/>
        </authorList>
    </citation>
    <scope>NUCLEOTIDE SEQUENCE</scope>
</reference>
<name>A0AAD2E9A4_9LAMI</name>
<keyword evidence="6" id="KW-1185">Reference proteome</keyword>
<gene>
    <name evidence="5" type="ORF">FPE_LOCUS26750</name>
</gene>
<dbReference type="GO" id="GO:0004672">
    <property type="term" value="F:protein kinase activity"/>
    <property type="evidence" value="ECO:0007669"/>
    <property type="project" value="InterPro"/>
</dbReference>
<dbReference type="SUPFAM" id="SSF56112">
    <property type="entry name" value="Protein kinase-like (PK-like)"/>
    <property type="match status" value="1"/>
</dbReference>
<feature type="compositionally biased region" description="Polar residues" evidence="3">
    <location>
        <begin position="56"/>
        <end position="73"/>
    </location>
</feature>
<accession>A0AAD2E9A4</accession>
<organism evidence="5 6">
    <name type="scientific">Fraxinus pennsylvanica</name>
    <dbReference type="NCBI Taxonomy" id="56036"/>
    <lineage>
        <taxon>Eukaryota</taxon>
        <taxon>Viridiplantae</taxon>
        <taxon>Streptophyta</taxon>
        <taxon>Embryophyta</taxon>
        <taxon>Tracheophyta</taxon>
        <taxon>Spermatophyta</taxon>
        <taxon>Magnoliopsida</taxon>
        <taxon>eudicotyledons</taxon>
        <taxon>Gunneridae</taxon>
        <taxon>Pentapetalae</taxon>
        <taxon>asterids</taxon>
        <taxon>lamiids</taxon>
        <taxon>Lamiales</taxon>
        <taxon>Oleaceae</taxon>
        <taxon>Oleeae</taxon>
        <taxon>Fraxinus</taxon>
    </lineage>
</organism>
<dbReference type="GO" id="GO:0005886">
    <property type="term" value="C:plasma membrane"/>
    <property type="evidence" value="ECO:0007669"/>
    <property type="project" value="UniProtKB-SubCell"/>
</dbReference>
<evidence type="ECO:0000256" key="1">
    <source>
        <dbReference type="ARBA" id="ARBA00004236"/>
    </source>
</evidence>
<feature type="region of interest" description="Disordered" evidence="3">
    <location>
        <begin position="54"/>
        <end position="92"/>
    </location>
</feature>
<sequence length="369" mass="41310">MSRIYDNWERLVGATLKREEFRELARGPSFSSTSSDFSSRFSFSSPIHNHIPLTPEASSSSSIPFYSGESSGESLPKPRSEDGQPNANAKPIRFEELKKATRNFRPDRILGKGGVGPVFKGWINEQTLTSTNPGSGMTVAIKKWNPNGIKRFKEEWLTEVKHLGYFRHPNLIKLIAFCAEGDNLLLVYEFMPKGSLDNHLFRSHQCLSWSTRIKIAVDTARGLSFSHDAKNKVIHRNLKSAHILLDEDFNAKLSGFGLAKDGPPDDETHVSTQVTGTSGYIAPEYLATELLSGRWGFEISADDEQVLVDWTRSYLSKKKEVNRVVDPKLEGQYPLEGAVTVLNLALQCVSDNPRSRPRMAEVLATLERL</sequence>
<dbReference type="InterPro" id="IPR050823">
    <property type="entry name" value="Plant_Ser_Thr_Prot_Kinase"/>
</dbReference>
<evidence type="ECO:0000256" key="3">
    <source>
        <dbReference type="SAM" id="MobiDB-lite"/>
    </source>
</evidence>